<feature type="region of interest" description="Disordered" evidence="7">
    <location>
        <begin position="856"/>
        <end position="887"/>
    </location>
</feature>
<evidence type="ECO:0000313" key="10">
    <source>
        <dbReference type="Proteomes" id="UP000286415"/>
    </source>
</evidence>
<feature type="region of interest" description="Disordered" evidence="7">
    <location>
        <begin position="123"/>
        <end position="206"/>
    </location>
</feature>
<proteinExistence type="inferred from homology"/>
<feature type="compositionally biased region" description="Polar residues" evidence="7">
    <location>
        <begin position="304"/>
        <end position="328"/>
    </location>
</feature>
<feature type="compositionally biased region" description="Polar residues" evidence="7">
    <location>
        <begin position="430"/>
        <end position="452"/>
    </location>
</feature>
<evidence type="ECO:0000256" key="6">
    <source>
        <dbReference type="PROSITE-ProRule" id="PRU01324"/>
    </source>
</evidence>
<comment type="caution">
    <text evidence="9">The sequence shown here is derived from an EMBL/GenBank/DDBJ whole genome shotgun (WGS) entry which is preliminary data.</text>
</comment>
<dbReference type="InterPro" id="IPR019464">
    <property type="entry name" value="ELL_N"/>
</dbReference>
<dbReference type="Gene3D" id="1.10.10.2670">
    <property type="entry name" value="E3 ubiquitin-protein ligase"/>
    <property type="match status" value="1"/>
</dbReference>
<comment type="subcellular location">
    <subcellularLocation>
        <location evidence="1">Nucleus</location>
    </subcellularLocation>
</comment>
<evidence type="ECO:0000256" key="4">
    <source>
        <dbReference type="ARBA" id="ARBA00023163"/>
    </source>
</evidence>
<feature type="compositionally biased region" description="Polar residues" evidence="7">
    <location>
        <begin position="172"/>
        <end position="193"/>
    </location>
</feature>
<sequence length="887" mass="96036">MSLAYLKNGAPIFEDPAYEDCELIQFRLTDSALRGFERLTATLGAQSFKLSVTDKQKCFMLPLQGRSSTFTFSLSNLSGATDGSTECLRINNGKIFSLGTASTRITVNAKEDSFSMAKERMVQLEDGTKKQQTKELNMCKRQSSKAKNRLQHKLDSEKSKGNRAEDIKPRFPSSTNAVDSPLSSSTGQIQTTSPGGPVGCGPSPPIPNQAVFGRSLRERVIHILALRPYGRAELLLRLQRDGLSQVQKDQLDGLLTKVGRVCRGSAYALSPSVVGELDPQWPGYTATERSRILSLKESKRVPSPSYTDSPPANRSHTPSPVNPTSSCSGEPEDQFARRPTRASAPLAPHPLSRKIAALNLLSSGVEEREVASRIGVSPELLHQWRASEQELRERHRRLNSHRTPSESHTSPVAGVCAPSDKTARPVTLPLTESQQPNPVASTRTAVPSTISPVTDIRISPPKRARADNLSNPLPHSNDPEFNNTVKASKSQNTHAAGSKVRAAANVSTPSQATTVDATILTSVRQGHSDISTRFNPTGDQSRSLSPSSSLHHDSLHPSLYLHSRPSQFCPLGVGGGTGGGGGGGGGGIGSEGESAPHTPCSNVSSGGSTDGTTAAANPFSSGPGRLDTNGCFIDRTGRTRPILPLSVTCDLDMVTDHPVEPLHETYPLSDLSEPPTSKPRMDSTNAPAVGFDHSWSVELSPQMSEIERLYPTISKTEQVELYRAEFQSTYPTYLRMYNSFPDIWRGISNLHNRVLDAAGTDGWDSPTVARLAEELDSLLGRTRTAKYQDDLAQLTLISYKLRLLKRRLAEARMSQVLPQETTTTDIENVESSKVQSHRTGKEDTGVTHLNSVMLDKTRVGRKRPSNPHSSKMGSEHLGGAGDGVRVY</sequence>
<accession>A0A8T1MUH2</accession>
<dbReference type="GO" id="GO:0008023">
    <property type="term" value="C:transcription elongation factor complex"/>
    <property type="evidence" value="ECO:0007669"/>
    <property type="project" value="InterPro"/>
</dbReference>
<dbReference type="PANTHER" id="PTHR23288">
    <property type="entry name" value="OCCLUDIN AND RNA POLYMERASE II ELONGATION FACTOR ELL"/>
    <property type="match status" value="1"/>
</dbReference>
<gene>
    <name evidence="9" type="ORF">CSKR_103324</name>
</gene>
<dbReference type="InterPro" id="IPR036390">
    <property type="entry name" value="WH_DNA-bd_sf"/>
</dbReference>
<dbReference type="GO" id="GO:0003746">
    <property type="term" value="F:translation elongation factor activity"/>
    <property type="evidence" value="ECO:0007669"/>
    <property type="project" value="UniProtKB-KW"/>
</dbReference>
<feature type="compositionally biased region" description="Gly residues" evidence="7">
    <location>
        <begin position="572"/>
        <end position="590"/>
    </location>
</feature>
<feature type="region of interest" description="Disordered" evidence="7">
    <location>
        <begin position="662"/>
        <end position="683"/>
    </location>
</feature>
<evidence type="ECO:0000256" key="3">
    <source>
        <dbReference type="ARBA" id="ARBA00023015"/>
    </source>
</evidence>
<evidence type="ECO:0000256" key="5">
    <source>
        <dbReference type="ARBA" id="ARBA00023242"/>
    </source>
</evidence>
<feature type="compositionally biased region" description="Polar residues" evidence="7">
    <location>
        <begin position="599"/>
        <end position="620"/>
    </location>
</feature>
<evidence type="ECO:0000313" key="9">
    <source>
        <dbReference type="EMBL" id="KAG5452522.1"/>
    </source>
</evidence>
<dbReference type="OrthoDB" id="6284217at2759"/>
<feature type="compositionally biased region" description="Basic and acidic residues" evidence="7">
    <location>
        <begin position="152"/>
        <end position="169"/>
    </location>
</feature>
<dbReference type="InterPro" id="IPR031176">
    <property type="entry name" value="ELL/occludin"/>
</dbReference>
<keyword evidence="9" id="KW-0648">Protein biosynthesis</keyword>
<feature type="region of interest" description="Disordered" evidence="7">
    <location>
        <begin position="297"/>
        <end position="348"/>
    </location>
</feature>
<dbReference type="InterPro" id="IPR042065">
    <property type="entry name" value="E3_ELL-like"/>
</dbReference>
<reference evidence="9 10" key="1">
    <citation type="journal article" date="2018" name="Biotechnol. Adv.">
        <title>Improved genomic resources and new bioinformatic workflow for the carcinogenic parasite Clonorchis sinensis: Biotechnological implications.</title>
        <authorList>
            <person name="Wang D."/>
            <person name="Korhonen P.K."/>
            <person name="Gasser R.B."/>
            <person name="Young N.D."/>
        </authorList>
    </citation>
    <scope>NUCLEOTIDE SEQUENCE [LARGE SCALE GENOMIC DNA]</scope>
    <source>
        <strain evidence="9">Cs-k2</strain>
    </source>
</reference>
<feature type="compositionally biased region" description="Gly residues" evidence="7">
    <location>
        <begin position="876"/>
        <end position="887"/>
    </location>
</feature>
<reference evidence="9 10" key="2">
    <citation type="journal article" date="2021" name="Genomics">
        <title>High-quality reference genome for Clonorchis sinensis.</title>
        <authorList>
            <person name="Young N.D."/>
            <person name="Stroehlein A.J."/>
            <person name="Kinkar L."/>
            <person name="Wang T."/>
            <person name="Sohn W.M."/>
            <person name="Chang B.C.H."/>
            <person name="Kaur P."/>
            <person name="Weisz D."/>
            <person name="Dudchenko O."/>
            <person name="Aiden E.L."/>
            <person name="Korhonen P.K."/>
            <person name="Gasser R.B."/>
        </authorList>
    </citation>
    <scope>NUCLEOTIDE SEQUENCE [LARGE SCALE GENOMIC DNA]</scope>
    <source>
        <strain evidence="9">Cs-k2</strain>
    </source>
</reference>
<name>A0A8T1MUH2_CLOSI</name>
<dbReference type="GO" id="GO:0042795">
    <property type="term" value="P:snRNA transcription by RNA polymerase II"/>
    <property type="evidence" value="ECO:0007669"/>
    <property type="project" value="TreeGrafter"/>
</dbReference>
<comment type="similarity">
    <text evidence="2 6">Belongs to the ELL/occludin family.</text>
</comment>
<dbReference type="InterPro" id="IPR010844">
    <property type="entry name" value="Occludin_ELL"/>
</dbReference>
<keyword evidence="9" id="KW-0251">Elongation factor</keyword>
<dbReference type="PANTHER" id="PTHR23288:SF17">
    <property type="entry name" value="RNA POLYMERASE II ELONGATION FACTOR ELL"/>
    <property type="match status" value="1"/>
</dbReference>
<feature type="region of interest" description="Disordered" evidence="7">
    <location>
        <begin position="571"/>
        <end position="626"/>
    </location>
</feature>
<dbReference type="Proteomes" id="UP000286415">
    <property type="component" value="Unassembled WGS sequence"/>
</dbReference>
<feature type="region of interest" description="Disordered" evidence="7">
    <location>
        <begin position="527"/>
        <end position="557"/>
    </location>
</feature>
<keyword evidence="10" id="KW-1185">Reference proteome</keyword>
<dbReference type="PROSITE" id="PS51980">
    <property type="entry name" value="OCEL"/>
    <property type="match status" value="1"/>
</dbReference>
<keyword evidence="4" id="KW-0804">Transcription</keyword>
<evidence type="ECO:0000259" key="8">
    <source>
        <dbReference type="PROSITE" id="PS51980"/>
    </source>
</evidence>
<evidence type="ECO:0000256" key="7">
    <source>
        <dbReference type="SAM" id="MobiDB-lite"/>
    </source>
</evidence>
<evidence type="ECO:0000256" key="2">
    <source>
        <dbReference type="ARBA" id="ARBA00009171"/>
    </source>
</evidence>
<evidence type="ECO:0000256" key="1">
    <source>
        <dbReference type="ARBA" id="ARBA00004123"/>
    </source>
</evidence>
<dbReference type="SUPFAM" id="SSF144292">
    <property type="entry name" value="occludin/ELL-like"/>
    <property type="match status" value="1"/>
</dbReference>
<feature type="compositionally biased region" description="Polar residues" evidence="7">
    <location>
        <begin position="468"/>
        <end position="495"/>
    </location>
</feature>
<dbReference type="AlphaFoldDB" id="A0A8T1MUH2"/>
<keyword evidence="3" id="KW-0805">Transcription regulation</keyword>
<feature type="compositionally biased region" description="Polar residues" evidence="7">
    <location>
        <begin position="527"/>
        <end position="540"/>
    </location>
</feature>
<feature type="domain" description="OCEL" evidence="8">
    <location>
        <begin position="704"/>
        <end position="816"/>
    </location>
</feature>
<protein>
    <submittedName>
        <fullName evidence="9">RNA polymerase II elongation factor ell</fullName>
    </submittedName>
</protein>
<feature type="compositionally biased region" description="Basic residues" evidence="7">
    <location>
        <begin position="142"/>
        <end position="151"/>
    </location>
</feature>
<feature type="compositionally biased region" description="Basic and acidic residues" evidence="7">
    <location>
        <begin position="123"/>
        <end position="133"/>
    </location>
</feature>
<dbReference type="Pfam" id="PF10390">
    <property type="entry name" value="ELL"/>
    <property type="match status" value="1"/>
</dbReference>
<keyword evidence="5" id="KW-0539">Nucleus</keyword>
<dbReference type="GO" id="GO:0032968">
    <property type="term" value="P:positive regulation of transcription elongation by RNA polymerase II"/>
    <property type="evidence" value="ECO:0007669"/>
    <property type="project" value="TreeGrafter"/>
</dbReference>
<dbReference type="SUPFAM" id="SSF46785">
    <property type="entry name" value="Winged helix' DNA-binding domain"/>
    <property type="match status" value="1"/>
</dbReference>
<dbReference type="EMBL" id="NIRI02000042">
    <property type="protein sequence ID" value="KAG5452522.1"/>
    <property type="molecule type" value="Genomic_DNA"/>
</dbReference>
<dbReference type="GO" id="GO:0000987">
    <property type="term" value="F:cis-regulatory region sequence-specific DNA binding"/>
    <property type="evidence" value="ECO:0007669"/>
    <property type="project" value="TreeGrafter"/>
</dbReference>
<organism evidence="9 10">
    <name type="scientific">Clonorchis sinensis</name>
    <name type="common">Chinese liver fluke</name>
    <dbReference type="NCBI Taxonomy" id="79923"/>
    <lineage>
        <taxon>Eukaryota</taxon>
        <taxon>Metazoa</taxon>
        <taxon>Spiralia</taxon>
        <taxon>Lophotrochozoa</taxon>
        <taxon>Platyhelminthes</taxon>
        <taxon>Trematoda</taxon>
        <taxon>Digenea</taxon>
        <taxon>Opisthorchiida</taxon>
        <taxon>Opisthorchiata</taxon>
        <taxon>Opisthorchiidae</taxon>
        <taxon>Clonorchis</taxon>
    </lineage>
</organism>
<dbReference type="GO" id="GO:0006368">
    <property type="term" value="P:transcription elongation by RNA polymerase II"/>
    <property type="evidence" value="ECO:0007669"/>
    <property type="project" value="InterPro"/>
</dbReference>
<feature type="region of interest" description="Disordered" evidence="7">
    <location>
        <begin position="392"/>
        <end position="507"/>
    </location>
</feature>